<evidence type="ECO:0000313" key="6">
    <source>
        <dbReference type="EMBL" id="NGO62429.1"/>
    </source>
</evidence>
<dbReference type="Gene3D" id="1.10.10.60">
    <property type="entry name" value="Homeodomain-like"/>
    <property type="match status" value="1"/>
</dbReference>
<dbReference type="SUPFAM" id="SSF51182">
    <property type="entry name" value="RmlC-like cupins"/>
    <property type="match status" value="1"/>
</dbReference>
<keyword evidence="2" id="KW-0238">DNA-binding</keyword>
<keyword evidence="4" id="KW-0804">Transcription</keyword>
<dbReference type="InterPro" id="IPR003313">
    <property type="entry name" value="AraC-bd"/>
</dbReference>
<name>A0A6M1RTL7_9HYPH</name>
<dbReference type="SMART" id="SM00342">
    <property type="entry name" value="HTH_ARAC"/>
    <property type="match status" value="1"/>
</dbReference>
<evidence type="ECO:0000259" key="5">
    <source>
        <dbReference type="PROSITE" id="PS01124"/>
    </source>
</evidence>
<dbReference type="InterPro" id="IPR047264">
    <property type="entry name" value="Cupin_HpaA-like_N"/>
</dbReference>
<evidence type="ECO:0000256" key="1">
    <source>
        <dbReference type="ARBA" id="ARBA00023015"/>
    </source>
</evidence>
<dbReference type="GO" id="GO:0003700">
    <property type="term" value="F:DNA-binding transcription factor activity"/>
    <property type="evidence" value="ECO:0007669"/>
    <property type="project" value="InterPro"/>
</dbReference>
<dbReference type="InterPro" id="IPR020449">
    <property type="entry name" value="Tscrpt_reg_AraC-type_HTH"/>
</dbReference>
<keyword evidence="3" id="KW-0010">Activator</keyword>
<reference evidence="6 7" key="1">
    <citation type="submission" date="2020-02" db="EMBL/GenBank/DDBJ databases">
        <title>Genome sequence of the type strain CCBAU10050 of Rhizobium daejeonense.</title>
        <authorList>
            <person name="Gao J."/>
            <person name="Sun J."/>
        </authorList>
    </citation>
    <scope>NUCLEOTIDE SEQUENCE [LARGE SCALE GENOMIC DNA]</scope>
    <source>
        <strain evidence="6 7">CCBAU10050</strain>
    </source>
</reference>
<dbReference type="InterPro" id="IPR014710">
    <property type="entry name" value="RmlC-like_jellyroll"/>
</dbReference>
<sequence length="294" mass="33314">MNRRVPTYSLYGETAAETPEFWLHAESIASRSQLHDWEISRHRHERLFQILHIRSGEGQALLNDRWHDFGEMTVITVPERHDHGFRFSNDVDGAVMTIMSRRFLSRLPAQPSMTEWLSRPRLAPLPSNQPDSQLVSQMLTRGEKEIMQGSERPSALIESLLSTAIQLLVAVNGANAAAALATKDEQRFAQLNDLIGDGFRSHMPVDAYARRLGVSTTHLNRITRAICGKPVSRMIAERIISEAKRDLVFTSISVQQVATALGFDDQAYFSRFFTRHAGLSPKAYRERERTLMEG</sequence>
<dbReference type="InterPro" id="IPR011051">
    <property type="entry name" value="RmlC_Cupin_sf"/>
</dbReference>
<dbReference type="Pfam" id="PF02311">
    <property type="entry name" value="AraC_binding"/>
    <property type="match status" value="1"/>
</dbReference>
<evidence type="ECO:0000256" key="4">
    <source>
        <dbReference type="ARBA" id="ARBA00023163"/>
    </source>
</evidence>
<dbReference type="PROSITE" id="PS01124">
    <property type="entry name" value="HTH_ARAC_FAMILY_2"/>
    <property type="match status" value="1"/>
</dbReference>
<dbReference type="AlphaFoldDB" id="A0A6M1RTL7"/>
<dbReference type="PANTHER" id="PTHR43280:SF32">
    <property type="entry name" value="TRANSCRIPTIONAL REGULATORY PROTEIN"/>
    <property type="match status" value="1"/>
</dbReference>
<keyword evidence="1" id="KW-0805">Transcription regulation</keyword>
<evidence type="ECO:0000256" key="2">
    <source>
        <dbReference type="ARBA" id="ARBA00023125"/>
    </source>
</evidence>
<organism evidence="6 7">
    <name type="scientific">Rhizobium daejeonense</name>
    <dbReference type="NCBI Taxonomy" id="240521"/>
    <lineage>
        <taxon>Bacteria</taxon>
        <taxon>Pseudomonadati</taxon>
        <taxon>Pseudomonadota</taxon>
        <taxon>Alphaproteobacteria</taxon>
        <taxon>Hyphomicrobiales</taxon>
        <taxon>Rhizobiaceae</taxon>
        <taxon>Rhizobium/Agrobacterium group</taxon>
        <taxon>Rhizobium</taxon>
    </lineage>
</organism>
<dbReference type="InterPro" id="IPR018060">
    <property type="entry name" value="HTH_AraC"/>
</dbReference>
<protein>
    <submittedName>
        <fullName evidence="6">Helix-turn-helix domain-containing protein</fullName>
    </submittedName>
</protein>
<dbReference type="PANTHER" id="PTHR43280">
    <property type="entry name" value="ARAC-FAMILY TRANSCRIPTIONAL REGULATOR"/>
    <property type="match status" value="1"/>
</dbReference>
<keyword evidence="7" id="KW-1185">Reference proteome</keyword>
<dbReference type="EMBL" id="JAAKZH010000001">
    <property type="protein sequence ID" value="NGO62429.1"/>
    <property type="molecule type" value="Genomic_DNA"/>
</dbReference>
<dbReference type="RefSeq" id="WP_163900462.1">
    <property type="nucleotide sequence ID" value="NZ_CP048427.1"/>
</dbReference>
<dbReference type="Pfam" id="PF12833">
    <property type="entry name" value="HTH_18"/>
    <property type="match status" value="1"/>
</dbReference>
<dbReference type="InterPro" id="IPR009057">
    <property type="entry name" value="Homeodomain-like_sf"/>
</dbReference>
<dbReference type="GO" id="GO:0043565">
    <property type="term" value="F:sequence-specific DNA binding"/>
    <property type="evidence" value="ECO:0007669"/>
    <property type="project" value="InterPro"/>
</dbReference>
<evidence type="ECO:0000256" key="3">
    <source>
        <dbReference type="ARBA" id="ARBA00023159"/>
    </source>
</evidence>
<feature type="domain" description="HTH araC/xylS-type" evidence="5">
    <location>
        <begin position="189"/>
        <end position="287"/>
    </location>
</feature>
<dbReference type="CDD" id="cd06999">
    <property type="entry name" value="cupin_HpaA-like_N"/>
    <property type="match status" value="1"/>
</dbReference>
<comment type="caution">
    <text evidence="6">The sequence shown here is derived from an EMBL/GenBank/DDBJ whole genome shotgun (WGS) entry which is preliminary data.</text>
</comment>
<dbReference type="PRINTS" id="PR00032">
    <property type="entry name" value="HTHARAC"/>
</dbReference>
<gene>
    <name evidence="6" type="ORF">G6N76_01990</name>
</gene>
<accession>A0A6M1RTL7</accession>
<dbReference type="Gene3D" id="2.60.120.10">
    <property type="entry name" value="Jelly Rolls"/>
    <property type="match status" value="1"/>
</dbReference>
<evidence type="ECO:0000313" key="7">
    <source>
        <dbReference type="Proteomes" id="UP000477849"/>
    </source>
</evidence>
<proteinExistence type="predicted"/>
<dbReference type="SUPFAM" id="SSF46689">
    <property type="entry name" value="Homeodomain-like"/>
    <property type="match status" value="1"/>
</dbReference>
<dbReference type="Proteomes" id="UP000477849">
    <property type="component" value="Unassembled WGS sequence"/>
</dbReference>